<feature type="coiled-coil region" evidence="1">
    <location>
        <begin position="53"/>
        <end position="80"/>
    </location>
</feature>
<dbReference type="Pfam" id="PF00665">
    <property type="entry name" value="rve"/>
    <property type="match status" value="1"/>
</dbReference>
<dbReference type="InterPro" id="IPR048020">
    <property type="entry name" value="Transpos_IS3"/>
</dbReference>
<dbReference type="SUPFAM" id="SSF53098">
    <property type="entry name" value="Ribonuclease H-like"/>
    <property type="match status" value="1"/>
</dbReference>
<dbReference type="InterPro" id="IPR001584">
    <property type="entry name" value="Integrase_cat-core"/>
</dbReference>
<proteinExistence type="predicted"/>
<name>A0A940MTP5_9RHOB</name>
<gene>
    <name evidence="3" type="ORF">J5474_22305</name>
</gene>
<evidence type="ECO:0000313" key="4">
    <source>
        <dbReference type="Proteomes" id="UP000675940"/>
    </source>
</evidence>
<dbReference type="RefSeq" id="WP_209364202.1">
    <property type="nucleotide sequence ID" value="NZ_JAGISH010000029.1"/>
</dbReference>
<evidence type="ECO:0000313" key="3">
    <source>
        <dbReference type="EMBL" id="MBP0485199.1"/>
    </source>
</evidence>
<dbReference type="InterPro" id="IPR036397">
    <property type="entry name" value="RNaseH_sf"/>
</dbReference>
<dbReference type="PANTHER" id="PTHR46889">
    <property type="entry name" value="TRANSPOSASE INSF FOR INSERTION SEQUENCE IS3B-RELATED"/>
    <property type="match status" value="1"/>
</dbReference>
<dbReference type="Pfam" id="PF13333">
    <property type="entry name" value="rve_2"/>
    <property type="match status" value="1"/>
</dbReference>
<dbReference type="NCBIfam" id="NF033516">
    <property type="entry name" value="transpos_IS3"/>
    <property type="match status" value="1"/>
</dbReference>
<dbReference type="EMBL" id="JAGISH010000029">
    <property type="protein sequence ID" value="MBP0485199.1"/>
    <property type="molecule type" value="Genomic_DNA"/>
</dbReference>
<dbReference type="Pfam" id="PF13276">
    <property type="entry name" value="HTH_21"/>
    <property type="match status" value="1"/>
</dbReference>
<dbReference type="SUPFAM" id="SSF46689">
    <property type="entry name" value="Homeodomain-like"/>
    <property type="match status" value="1"/>
</dbReference>
<dbReference type="InterPro" id="IPR025948">
    <property type="entry name" value="HTH-like_dom"/>
</dbReference>
<dbReference type="PROSITE" id="PS50994">
    <property type="entry name" value="INTEGRASE"/>
    <property type="match status" value="1"/>
</dbReference>
<dbReference type="PANTHER" id="PTHR46889:SF4">
    <property type="entry name" value="TRANSPOSASE INSO FOR INSERTION SEQUENCE ELEMENT IS911B-RELATED"/>
    <property type="match status" value="1"/>
</dbReference>
<dbReference type="AlphaFoldDB" id="A0A940MTP5"/>
<feature type="domain" description="Integrase catalytic" evidence="2">
    <location>
        <begin position="211"/>
        <end position="374"/>
    </location>
</feature>
<keyword evidence="4" id="KW-1185">Reference proteome</keyword>
<evidence type="ECO:0000256" key="1">
    <source>
        <dbReference type="SAM" id="Coils"/>
    </source>
</evidence>
<dbReference type="InterPro" id="IPR002514">
    <property type="entry name" value="Transposase_8"/>
</dbReference>
<dbReference type="InterPro" id="IPR050900">
    <property type="entry name" value="Transposase_IS3/IS150/IS904"/>
</dbReference>
<dbReference type="GO" id="GO:0006313">
    <property type="term" value="P:DNA transposition"/>
    <property type="evidence" value="ECO:0007669"/>
    <property type="project" value="InterPro"/>
</dbReference>
<dbReference type="GO" id="GO:0003677">
    <property type="term" value="F:DNA binding"/>
    <property type="evidence" value="ECO:0007669"/>
    <property type="project" value="InterPro"/>
</dbReference>
<dbReference type="Proteomes" id="UP000675940">
    <property type="component" value="Unassembled WGS sequence"/>
</dbReference>
<dbReference type="Gene3D" id="3.30.420.10">
    <property type="entry name" value="Ribonuclease H-like superfamily/Ribonuclease H"/>
    <property type="match status" value="1"/>
</dbReference>
<dbReference type="GO" id="GO:0015074">
    <property type="term" value="P:DNA integration"/>
    <property type="evidence" value="ECO:0007669"/>
    <property type="project" value="InterPro"/>
</dbReference>
<dbReference type="GO" id="GO:0004803">
    <property type="term" value="F:transposase activity"/>
    <property type="evidence" value="ECO:0007669"/>
    <property type="project" value="InterPro"/>
</dbReference>
<protein>
    <submittedName>
        <fullName evidence="3">IS3 family transposase</fullName>
    </submittedName>
</protein>
<sequence>MSSSKFSDEFKRDAVAQITERGYPVREVSERLGVSAYSLYAWKKKFAKASSGEAEKDTEIRRLKRELLRVTEERDILKKANRVFRQGCKVRYAFVAEHRGQFSVRAMCRCLRIQPSGFYAWLKAPLSKRAQEDARQTEMLKEAWVESGKVYGHRKLHDNLLEQGENICLNRVARLTKLAGITAQIGYKRRPGKYGGKPSVVVDNTLDRQFDVEVPDKVWVTDITYIRTQEGFAYLAVVIDLFSRGVVGWSMQSRQTTDVVLQALLMATWRRKPKAKVLIHSDQGSQFTSMDWAAFLKAHDLEHSMSRRGNCHDNAVAESFFNLLKRERIRRRTYRTRQEARRDVFDYIEMFYNPKRKHARNGMLSPADFERQQKLRHEGV</sequence>
<organism evidence="3 4">
    <name type="scientific">Sagittula salina</name>
    <dbReference type="NCBI Taxonomy" id="2820268"/>
    <lineage>
        <taxon>Bacteria</taxon>
        <taxon>Pseudomonadati</taxon>
        <taxon>Pseudomonadota</taxon>
        <taxon>Alphaproteobacteria</taxon>
        <taxon>Rhodobacterales</taxon>
        <taxon>Roseobacteraceae</taxon>
        <taxon>Sagittula</taxon>
    </lineage>
</organism>
<comment type="caution">
    <text evidence="3">The sequence shown here is derived from an EMBL/GenBank/DDBJ whole genome shotgun (WGS) entry which is preliminary data.</text>
</comment>
<dbReference type="InterPro" id="IPR012337">
    <property type="entry name" value="RNaseH-like_sf"/>
</dbReference>
<dbReference type="InterPro" id="IPR009057">
    <property type="entry name" value="Homeodomain-like_sf"/>
</dbReference>
<dbReference type="Gene3D" id="1.10.10.60">
    <property type="entry name" value="Homeodomain-like"/>
    <property type="match status" value="1"/>
</dbReference>
<keyword evidence="1" id="KW-0175">Coiled coil</keyword>
<accession>A0A940MTP5</accession>
<evidence type="ECO:0000259" key="2">
    <source>
        <dbReference type="PROSITE" id="PS50994"/>
    </source>
</evidence>
<dbReference type="Pfam" id="PF01527">
    <property type="entry name" value="HTH_Tnp_1"/>
    <property type="match status" value="1"/>
</dbReference>
<reference evidence="3" key="1">
    <citation type="submission" date="2021-03" db="EMBL/GenBank/DDBJ databases">
        <title>Sagittula salina sp. nov. strain M10.9X isolated from the marine waste.</title>
        <authorList>
            <person name="Satari L."/>
            <person name="Molina-Menor E."/>
            <person name="Vidal-Verdu A."/>
            <person name="Pascual J."/>
            <person name="Pereto J."/>
            <person name="Porcar M."/>
        </authorList>
    </citation>
    <scope>NUCLEOTIDE SEQUENCE</scope>
    <source>
        <strain evidence="3">M10.9X</strain>
    </source>
</reference>